<comment type="caution">
    <text evidence="7">The sequence shown here is derived from an EMBL/GenBank/DDBJ whole genome shotgun (WGS) entry which is preliminary data.</text>
</comment>
<evidence type="ECO:0000256" key="5">
    <source>
        <dbReference type="SAM" id="SignalP"/>
    </source>
</evidence>
<feature type="signal peptide" evidence="5">
    <location>
        <begin position="1"/>
        <end position="21"/>
    </location>
</feature>
<keyword evidence="5" id="KW-0732">Signal</keyword>
<dbReference type="PROSITE" id="PS00523">
    <property type="entry name" value="SULFATASE_1"/>
    <property type="match status" value="1"/>
</dbReference>
<dbReference type="InterPro" id="IPR024607">
    <property type="entry name" value="Sulfatase_CS"/>
</dbReference>
<dbReference type="STRING" id="915059.NH26_20520"/>
<dbReference type="SUPFAM" id="SSF53649">
    <property type="entry name" value="Alkaline phosphatase-like"/>
    <property type="match status" value="1"/>
</dbReference>
<reference evidence="7 8" key="1">
    <citation type="journal article" date="2012" name="Int. J. Syst. Evol. Microbiol.">
        <title>Flammeovirga pacifica sp. nov., isolated from deep-sea sediment.</title>
        <authorList>
            <person name="Xu H."/>
            <person name="Fu Y."/>
            <person name="Yang N."/>
            <person name="Ding Z."/>
            <person name="Lai Q."/>
            <person name="Zeng R."/>
        </authorList>
    </citation>
    <scope>NUCLEOTIDE SEQUENCE [LARGE SCALE GENOMIC DNA]</scope>
    <source>
        <strain evidence="8">DSM 24597 / LMG 26175 / WPAGA1</strain>
    </source>
</reference>
<evidence type="ECO:0000256" key="2">
    <source>
        <dbReference type="ARBA" id="ARBA00022723"/>
    </source>
</evidence>
<evidence type="ECO:0000313" key="8">
    <source>
        <dbReference type="Proteomes" id="UP000179797"/>
    </source>
</evidence>
<evidence type="ECO:0000256" key="4">
    <source>
        <dbReference type="ARBA" id="ARBA00022837"/>
    </source>
</evidence>
<dbReference type="Pfam" id="PF00884">
    <property type="entry name" value="Sulfatase"/>
    <property type="match status" value="1"/>
</dbReference>
<evidence type="ECO:0000259" key="6">
    <source>
        <dbReference type="Pfam" id="PF00884"/>
    </source>
</evidence>
<proteinExistence type="inferred from homology"/>
<sequence>MKMKLFNLFILSIFFAFCVEAQDEKPNIVWISFEDMSPILSCYGDSTAHTPNINSLANQGVVYNNVYATAGVCAPSRSAIITGMYPISIGTNHMRTGRDIMSWGNSTYREEKGVVDKKGNNVREYSAVLPKDVKCFTEFLRAEGYYCTNNAKTDYQFAAPFTAWDENDTKAHWRNRGDDQPFFAVFNFNETHESKIWKNKDYPQTVDENIVHLPPYYPDVTEVRQDVARMYSNLELLDKRVGQIIQQLKKDGLYENTYIFLFSDHGGPLPRQKREVIASGLHVPFVIKYPQSEKVGHSDQLISFIDLAPSVIDLAKGEIPAYLQGKSLFSEERKYSFAARDRMDEFTSARRSVTDGRYLYVRYLENETSAYQDIGYRTQVPTMRVLKEMYSKGTLNEVQSKWFSPLTSSEMLFDLENDPFETKNLAEDKSHQKTLKKFRSVMNKWMKKTPDRCIQPEAEMIEEMWPNNTQPITLNVGGVYQDGVLKLNCPTESVSIGYRVNGGKWKLYHQPISTQKGDLVEAKAIRIGYKTSEITSFSNE</sequence>
<evidence type="ECO:0000313" key="7">
    <source>
        <dbReference type="EMBL" id="OHX63997.1"/>
    </source>
</evidence>
<keyword evidence="3" id="KW-0378">Hydrolase</keyword>
<organism evidence="7 8">
    <name type="scientific">Flammeovirga pacifica</name>
    <dbReference type="NCBI Taxonomy" id="915059"/>
    <lineage>
        <taxon>Bacteria</taxon>
        <taxon>Pseudomonadati</taxon>
        <taxon>Bacteroidota</taxon>
        <taxon>Cytophagia</taxon>
        <taxon>Cytophagales</taxon>
        <taxon>Flammeovirgaceae</taxon>
        <taxon>Flammeovirga</taxon>
    </lineage>
</organism>
<dbReference type="AlphaFoldDB" id="A0A1S1YSJ2"/>
<dbReference type="EMBL" id="JRYR02000002">
    <property type="protein sequence ID" value="OHX63997.1"/>
    <property type="molecule type" value="Genomic_DNA"/>
</dbReference>
<dbReference type="InterPro" id="IPR017850">
    <property type="entry name" value="Alkaline_phosphatase_core_sf"/>
</dbReference>
<feature type="domain" description="Sulfatase N-terminal" evidence="6">
    <location>
        <begin position="26"/>
        <end position="315"/>
    </location>
</feature>
<dbReference type="Proteomes" id="UP000179797">
    <property type="component" value="Unassembled WGS sequence"/>
</dbReference>
<gene>
    <name evidence="7" type="ORF">NH26_20520</name>
</gene>
<protein>
    <recommendedName>
        <fullName evidence="6">Sulfatase N-terminal domain-containing protein</fullName>
    </recommendedName>
</protein>
<dbReference type="InterPro" id="IPR050738">
    <property type="entry name" value="Sulfatase"/>
</dbReference>
<dbReference type="InterPro" id="IPR000917">
    <property type="entry name" value="Sulfatase_N"/>
</dbReference>
<dbReference type="PANTHER" id="PTHR42693:SF53">
    <property type="entry name" value="ENDO-4-O-SULFATASE"/>
    <property type="match status" value="1"/>
</dbReference>
<comment type="similarity">
    <text evidence="1">Belongs to the sulfatase family.</text>
</comment>
<keyword evidence="8" id="KW-1185">Reference proteome</keyword>
<dbReference type="Gene3D" id="3.40.720.10">
    <property type="entry name" value="Alkaline Phosphatase, subunit A"/>
    <property type="match status" value="1"/>
</dbReference>
<dbReference type="PANTHER" id="PTHR42693">
    <property type="entry name" value="ARYLSULFATASE FAMILY MEMBER"/>
    <property type="match status" value="1"/>
</dbReference>
<feature type="chain" id="PRO_5010320333" description="Sulfatase N-terminal domain-containing protein" evidence="5">
    <location>
        <begin position="22"/>
        <end position="540"/>
    </location>
</feature>
<accession>A0A1S1YSJ2</accession>
<dbReference type="GO" id="GO:0004065">
    <property type="term" value="F:arylsulfatase activity"/>
    <property type="evidence" value="ECO:0007669"/>
    <property type="project" value="TreeGrafter"/>
</dbReference>
<evidence type="ECO:0000256" key="1">
    <source>
        <dbReference type="ARBA" id="ARBA00008779"/>
    </source>
</evidence>
<keyword evidence="4" id="KW-0106">Calcium</keyword>
<keyword evidence="2" id="KW-0479">Metal-binding</keyword>
<name>A0A1S1YSJ2_FLAPC</name>
<dbReference type="CDD" id="cd16027">
    <property type="entry name" value="SGSH"/>
    <property type="match status" value="1"/>
</dbReference>
<evidence type="ECO:0000256" key="3">
    <source>
        <dbReference type="ARBA" id="ARBA00022801"/>
    </source>
</evidence>
<dbReference type="GO" id="GO:0046872">
    <property type="term" value="F:metal ion binding"/>
    <property type="evidence" value="ECO:0007669"/>
    <property type="project" value="UniProtKB-KW"/>
</dbReference>